<protein>
    <submittedName>
        <fullName evidence="2">Uncharacterized protein</fullName>
    </submittedName>
</protein>
<dbReference type="EMBL" id="JASPKY010000636">
    <property type="protein sequence ID" value="KAK9687523.1"/>
    <property type="molecule type" value="Genomic_DNA"/>
</dbReference>
<accession>A0AAW1IDG1</accession>
<reference evidence="2 3" key="1">
    <citation type="journal article" date="2024" name="BMC Genomics">
        <title>De novo assembly and annotation of Popillia japonica's genome with initial clues to its potential as an invasive pest.</title>
        <authorList>
            <person name="Cucini C."/>
            <person name="Boschi S."/>
            <person name="Funari R."/>
            <person name="Cardaioli E."/>
            <person name="Iannotti N."/>
            <person name="Marturano G."/>
            <person name="Paoli F."/>
            <person name="Bruttini M."/>
            <person name="Carapelli A."/>
            <person name="Frati F."/>
            <person name="Nardi F."/>
        </authorList>
    </citation>
    <scope>NUCLEOTIDE SEQUENCE [LARGE SCALE GENOMIC DNA]</scope>
    <source>
        <strain evidence="2">DMR45628</strain>
    </source>
</reference>
<dbReference type="Proteomes" id="UP001458880">
    <property type="component" value="Unassembled WGS sequence"/>
</dbReference>
<feature type="compositionally biased region" description="Polar residues" evidence="1">
    <location>
        <begin position="127"/>
        <end position="136"/>
    </location>
</feature>
<gene>
    <name evidence="2" type="ORF">QE152_g36196</name>
</gene>
<comment type="caution">
    <text evidence="2">The sequence shown here is derived from an EMBL/GenBank/DDBJ whole genome shotgun (WGS) entry which is preliminary data.</text>
</comment>
<evidence type="ECO:0000313" key="2">
    <source>
        <dbReference type="EMBL" id="KAK9687523.1"/>
    </source>
</evidence>
<sequence length="158" mass="18163">MCISPSSIHRIQLLDISVLRPVKRAWRQLVRELKMRNCSKKFRIAEILEDFETTSSNENESVRMVYDYVRKTTQANWNEDTMAIALTKIGEQSQKSEILTSSPIKQQQLDKFNSKAVKYKKHAVTKPVSTMSTGQQNKKRLTTSALPGLPLLSPRRKL</sequence>
<keyword evidence="3" id="KW-1185">Reference proteome</keyword>
<proteinExistence type="predicted"/>
<feature type="region of interest" description="Disordered" evidence="1">
    <location>
        <begin position="126"/>
        <end position="158"/>
    </location>
</feature>
<name>A0AAW1IDG1_POPJA</name>
<dbReference type="AlphaFoldDB" id="A0AAW1IDG1"/>
<evidence type="ECO:0000256" key="1">
    <source>
        <dbReference type="SAM" id="MobiDB-lite"/>
    </source>
</evidence>
<evidence type="ECO:0000313" key="3">
    <source>
        <dbReference type="Proteomes" id="UP001458880"/>
    </source>
</evidence>
<organism evidence="2 3">
    <name type="scientific">Popillia japonica</name>
    <name type="common">Japanese beetle</name>
    <dbReference type="NCBI Taxonomy" id="7064"/>
    <lineage>
        <taxon>Eukaryota</taxon>
        <taxon>Metazoa</taxon>
        <taxon>Ecdysozoa</taxon>
        <taxon>Arthropoda</taxon>
        <taxon>Hexapoda</taxon>
        <taxon>Insecta</taxon>
        <taxon>Pterygota</taxon>
        <taxon>Neoptera</taxon>
        <taxon>Endopterygota</taxon>
        <taxon>Coleoptera</taxon>
        <taxon>Polyphaga</taxon>
        <taxon>Scarabaeiformia</taxon>
        <taxon>Scarabaeidae</taxon>
        <taxon>Rutelinae</taxon>
        <taxon>Popillia</taxon>
    </lineage>
</organism>